<dbReference type="Pfam" id="PF17857">
    <property type="entry name" value="AAA_lid_1"/>
    <property type="match status" value="1"/>
</dbReference>
<reference evidence="2" key="1">
    <citation type="submission" date="2020-04" db="EMBL/GenBank/DDBJ databases">
        <authorList>
            <person name="Alioto T."/>
            <person name="Alioto T."/>
            <person name="Gomez Garrido J."/>
        </authorList>
    </citation>
    <scope>NUCLEOTIDE SEQUENCE</scope>
    <source>
        <strain evidence="2">A484AB</strain>
    </source>
</reference>
<dbReference type="PANTHER" id="PTHR22878">
    <property type="entry name" value="DYNEIN HEAVY CHAIN 6, AXONEMAL-LIKE-RELATED"/>
    <property type="match status" value="1"/>
</dbReference>
<dbReference type="Gene3D" id="1.10.472.130">
    <property type="match status" value="1"/>
</dbReference>
<dbReference type="InterPro" id="IPR024317">
    <property type="entry name" value="Dynein_heavy_chain_D4_dom"/>
</dbReference>
<dbReference type="GO" id="GO:0051959">
    <property type="term" value="F:dynein light intermediate chain binding"/>
    <property type="evidence" value="ECO:0007669"/>
    <property type="project" value="InterPro"/>
</dbReference>
<dbReference type="AlphaFoldDB" id="A0A6S7JJ16"/>
<dbReference type="OrthoDB" id="447173at2759"/>
<dbReference type="SUPFAM" id="SSF52540">
    <property type="entry name" value="P-loop containing nucleoside triphosphate hydrolases"/>
    <property type="match status" value="2"/>
</dbReference>
<dbReference type="Pfam" id="PF12775">
    <property type="entry name" value="AAA_7"/>
    <property type="match status" value="1"/>
</dbReference>
<dbReference type="InterPro" id="IPR041589">
    <property type="entry name" value="DNAH3_AAA_lid_1"/>
</dbReference>
<dbReference type="InterPro" id="IPR027417">
    <property type="entry name" value="P-loop_NTPase"/>
</dbReference>
<dbReference type="FunFam" id="1.20.920.30:FF:000002">
    <property type="entry name" value="Dynein axonemal heavy chain 3"/>
    <property type="match status" value="1"/>
</dbReference>
<dbReference type="GO" id="GO:0030286">
    <property type="term" value="C:dynein complex"/>
    <property type="evidence" value="ECO:0007669"/>
    <property type="project" value="InterPro"/>
</dbReference>
<dbReference type="InterPro" id="IPR041466">
    <property type="entry name" value="Dynein_AAA5_ext"/>
</dbReference>
<dbReference type="Pfam" id="PF12780">
    <property type="entry name" value="AAA_8"/>
    <property type="match status" value="1"/>
</dbReference>
<dbReference type="FunFam" id="1.10.472.130:FF:000005">
    <property type="entry name" value="Dynein axonemal heavy chain 7"/>
    <property type="match status" value="1"/>
</dbReference>
<evidence type="ECO:0000313" key="2">
    <source>
        <dbReference type="EMBL" id="CAB4032385.1"/>
    </source>
</evidence>
<evidence type="ECO:0000256" key="1">
    <source>
        <dbReference type="ARBA" id="ARBA00008887"/>
    </source>
</evidence>
<dbReference type="Gene3D" id="3.40.50.300">
    <property type="entry name" value="P-loop containing nucleotide triphosphate hydrolases"/>
    <property type="match status" value="2"/>
</dbReference>
<dbReference type="PANTHER" id="PTHR22878:SF66">
    <property type="entry name" value="DYNEIN AXONEMAL HEAVY CHAIN 7"/>
    <property type="match status" value="1"/>
</dbReference>
<dbReference type="EMBL" id="CACRXK020018357">
    <property type="protein sequence ID" value="CAB4032385.1"/>
    <property type="molecule type" value="Genomic_DNA"/>
</dbReference>
<comment type="caution">
    <text evidence="2">The sequence shown here is derived from an EMBL/GenBank/DDBJ whole genome shotgun (WGS) entry which is preliminary data.</text>
</comment>
<proteinExistence type="inferred from homology"/>
<name>A0A6S7JJ16_PARCT</name>
<accession>A0A6S7JJ16</accession>
<gene>
    <name evidence="2" type="ORF">PACLA_8A005569</name>
</gene>
<dbReference type="GO" id="GO:0045505">
    <property type="term" value="F:dynein intermediate chain binding"/>
    <property type="evidence" value="ECO:0007669"/>
    <property type="project" value="InterPro"/>
</dbReference>
<comment type="similarity">
    <text evidence="1">Belongs to the dynein heavy chain family.</text>
</comment>
<protein>
    <submittedName>
        <fullName evidence="2">Dynein heavy chain 7, axonemal-like</fullName>
    </submittedName>
</protein>
<dbReference type="FunFam" id="3.40.50.300:FF:005585">
    <property type="entry name" value="Predicted protein"/>
    <property type="match status" value="1"/>
</dbReference>
<evidence type="ECO:0000313" key="3">
    <source>
        <dbReference type="Proteomes" id="UP001152795"/>
    </source>
</evidence>
<dbReference type="Proteomes" id="UP001152795">
    <property type="component" value="Unassembled WGS sequence"/>
</dbReference>
<dbReference type="Pfam" id="PF17852">
    <property type="entry name" value="Dynein_AAA_lid"/>
    <property type="match status" value="1"/>
</dbReference>
<keyword evidence="3" id="KW-1185">Reference proteome</keyword>
<dbReference type="InterPro" id="IPR026983">
    <property type="entry name" value="DHC"/>
</dbReference>
<sequence>MIYMEPEMLGWRPLLLSWLNTLPKTLKEDNKELIRDLFDRMETALLQFIRKGGFKELSPTNDANLVYSHMSLMETLMDEFQDEEEFKKLNEREVTAWLECIYLFAAVWSLGATVPADGRKAFDAVFREIIDGALSLETKGKYHIITIVDPPPRPFLCPFPHKGTVYDYRFIKEGMGKWELWTDEIKDAPPIPKEMMFNEIIVPTVDTVRYTFLMNQLVTHQKPCLFVGPTGTGKSVYITNFLLNNLSKEKYKPLLINFSAQTTAKQTQDIIMSKLDKRRKGVFGPPLGKKTVIFIDDLNMPAREVYGAQPPIELIRQWLDHWNWYDLKDTTPIHLVDIQIIAAMGPPGGGRNPVTPRFLRHFNTITITMFDDITMLKIFGRVMDWHLTTNGFTRDFLPVGEAIVNATLSVYKNAMANLLPTPAKSHYLFNLRDFARVVQGVLLSRPTTTPDHNTLKRLWVHEVFRVYYDRLVDDTDCSWLFDFTKDETKKSLGVEFNILFQHLDVKATGTITEDNLRSLICCDFPDPKNDSKPYVEVTDLNNLRKVVEGYLDEFNNMSKKPMNLVLFRFAIEHVSRISRVLKQPRGHALLVGVGGSGRQSLTRLAAHMADYELFQVRYLTVILRTRVVYDLIVDKLCGTEFVIGQLYDESE</sequence>
<organism evidence="2 3">
    <name type="scientific">Paramuricea clavata</name>
    <name type="common">Red gorgonian</name>
    <name type="synonym">Violescent sea-whip</name>
    <dbReference type="NCBI Taxonomy" id="317549"/>
    <lineage>
        <taxon>Eukaryota</taxon>
        <taxon>Metazoa</taxon>
        <taxon>Cnidaria</taxon>
        <taxon>Anthozoa</taxon>
        <taxon>Octocorallia</taxon>
        <taxon>Malacalcyonacea</taxon>
        <taxon>Plexauridae</taxon>
        <taxon>Paramuricea</taxon>
    </lineage>
</organism>
<dbReference type="GO" id="GO:0007018">
    <property type="term" value="P:microtubule-based movement"/>
    <property type="evidence" value="ECO:0007669"/>
    <property type="project" value="InterPro"/>
</dbReference>
<dbReference type="Gene3D" id="1.20.920.30">
    <property type="match status" value="1"/>
</dbReference>